<evidence type="ECO:0000256" key="8">
    <source>
        <dbReference type="ARBA" id="ARBA00023242"/>
    </source>
</evidence>
<evidence type="ECO:0000256" key="4">
    <source>
        <dbReference type="ARBA" id="ARBA00022679"/>
    </source>
</evidence>
<keyword evidence="2 10" id="KW-0963">Cytoplasm</keyword>
<evidence type="ECO:0000256" key="2">
    <source>
        <dbReference type="ARBA" id="ARBA00022490"/>
    </source>
</evidence>
<keyword evidence="5 10" id="KW-0949">S-adenosyl-L-methionine</keyword>
<comment type="caution">
    <text evidence="12">The sequence shown here is derived from an EMBL/GenBank/DDBJ whole genome shotgun (WGS) entry which is preliminary data.</text>
</comment>
<feature type="binding site" evidence="10">
    <location>
        <position position="230"/>
    </location>
    <ligand>
        <name>S-adenosyl-L-methionine</name>
        <dbReference type="ChEBI" id="CHEBI:59789"/>
    </ligand>
</feature>
<dbReference type="Gene3D" id="3.30.300.110">
    <property type="entry name" value="Met-10+ protein-like domains"/>
    <property type="match status" value="1"/>
</dbReference>
<feature type="domain" description="SAM-dependent methyltransferase TRM5/TYW2-type" evidence="11">
    <location>
        <begin position="137"/>
        <end position="447"/>
    </location>
</feature>
<protein>
    <recommendedName>
        <fullName evidence="10">tRNA (guanine(37)-N1)-methyltransferase</fullName>
        <ecNumber evidence="10">2.1.1.228</ecNumber>
    </recommendedName>
    <alternativeName>
        <fullName evidence="10">M1G-methyltransferase</fullName>
    </alternativeName>
    <alternativeName>
        <fullName evidence="10">tRNA [GM37] methyltransferase</fullName>
    </alternativeName>
    <alternativeName>
        <fullName evidence="10">tRNA methyltransferase 5</fullName>
    </alternativeName>
</protein>
<dbReference type="EC" id="2.1.1.228" evidence="10"/>
<dbReference type="Gene3D" id="3.40.50.150">
    <property type="entry name" value="Vaccinia Virus protein VP39"/>
    <property type="match status" value="1"/>
</dbReference>
<dbReference type="PROSITE" id="PS51684">
    <property type="entry name" value="SAM_MT_TRM5_TYW2"/>
    <property type="match status" value="1"/>
</dbReference>
<evidence type="ECO:0000313" key="12">
    <source>
        <dbReference type="EMBL" id="CAF9922310.1"/>
    </source>
</evidence>
<evidence type="ECO:0000256" key="7">
    <source>
        <dbReference type="ARBA" id="ARBA00023128"/>
    </source>
</evidence>
<dbReference type="GO" id="GO:0005759">
    <property type="term" value="C:mitochondrial matrix"/>
    <property type="evidence" value="ECO:0007669"/>
    <property type="project" value="UniProtKB-SubCell"/>
</dbReference>
<dbReference type="Pfam" id="PF25133">
    <property type="entry name" value="TYW2_N_2"/>
    <property type="match status" value="1"/>
</dbReference>
<evidence type="ECO:0000259" key="11">
    <source>
        <dbReference type="PROSITE" id="PS51684"/>
    </source>
</evidence>
<comment type="function">
    <text evidence="10">Specifically methylates the N1 position of guanosine-37 in various cytoplasmic and mitochondrial tRNAs. Methylation is not dependent on the nature of the nucleoside 5' of the target nucleoside. This is the first step in the biosynthesis of wybutosine (yW), a modified base adjacent to the anticodon of tRNAs and required for accurate decoding.</text>
</comment>
<dbReference type="AlphaFoldDB" id="A0A8H3IP57"/>
<dbReference type="FunFam" id="3.30.300.110:FF:000001">
    <property type="entry name" value="tRNA (guanine(37)-N1)-methyltransferase"/>
    <property type="match status" value="1"/>
</dbReference>
<proteinExistence type="inferred from homology"/>
<feature type="binding site" evidence="10">
    <location>
        <position position="352"/>
    </location>
    <ligand>
        <name>S-adenosyl-L-methionine</name>
        <dbReference type="ChEBI" id="CHEBI:59789"/>
    </ligand>
</feature>
<keyword evidence="13" id="KW-1185">Reference proteome</keyword>
<reference evidence="12" key="1">
    <citation type="submission" date="2021-03" db="EMBL/GenBank/DDBJ databases">
        <authorList>
            <person name="Tagirdzhanova G."/>
        </authorList>
    </citation>
    <scope>NUCLEOTIDE SEQUENCE</scope>
</reference>
<sequence>MPIKSDDSENMFAPPVNRAMHVLDRSFFSKTVPLAGALILDKRQIHPTRQQLRQEVLDIATVNSIAQDPQSQHKVLLLKPHVQAKDKTTWSETLNDLVQQRKISVVPYDLKLSYTDWTYLDILKAIIPVQDELPTGFSMTGHVVSAHLNLRSQYLPHKNLIATVLMDKNPAIRTVINKIDDVGSENEFRTFKYELLAGEPNLDVEVKEQDCIFRFNYAEVYWNSRLHTEHERLVAKFQPGDAVCDLMAGVGPFAIPAGKKRIFVWANDLNPASYKGLVDAVKINHVSQFVKAFNSDAREFVRSSAEALLEEEIQVDVSPKVKKVSRSAVQTTPQALPVWLKQPRTFDHYVMNLPASAITFLDTFVGLYHGQELLFTPHTAKRLPMIHVYCFGAKIEYMKKIEDEICTEISKRLGYSISRDDDELEIHDVRDVAPLKRMFCVSFRLPADVAFRKISTASST</sequence>
<evidence type="ECO:0000256" key="9">
    <source>
        <dbReference type="ARBA" id="ARBA00047783"/>
    </source>
</evidence>
<evidence type="ECO:0000256" key="1">
    <source>
        <dbReference type="ARBA" id="ARBA00009775"/>
    </source>
</evidence>
<comment type="subcellular location">
    <subcellularLocation>
        <location evidence="10">Mitochondrion matrix</location>
    </subcellularLocation>
    <subcellularLocation>
        <location evidence="10">Nucleus</location>
    </subcellularLocation>
    <subcellularLocation>
        <location evidence="10">Cytoplasm</location>
    </subcellularLocation>
    <text evidence="10">Predominantly in the mitochondria and in the nucleus.</text>
</comment>
<evidence type="ECO:0000256" key="5">
    <source>
        <dbReference type="ARBA" id="ARBA00022691"/>
    </source>
</evidence>
<dbReference type="PANTHER" id="PTHR23245">
    <property type="entry name" value="TRNA METHYLTRANSFERASE"/>
    <property type="match status" value="1"/>
</dbReference>
<dbReference type="InterPro" id="IPR030382">
    <property type="entry name" value="MeTrfase_TRM5/TYW2"/>
</dbReference>
<comment type="catalytic activity">
    <reaction evidence="9 10">
        <text>guanosine(37) in tRNA + S-adenosyl-L-methionine = N(1)-methylguanosine(37) in tRNA + S-adenosyl-L-homocysteine + H(+)</text>
        <dbReference type="Rhea" id="RHEA:36899"/>
        <dbReference type="Rhea" id="RHEA-COMP:10145"/>
        <dbReference type="Rhea" id="RHEA-COMP:10147"/>
        <dbReference type="ChEBI" id="CHEBI:15378"/>
        <dbReference type="ChEBI" id="CHEBI:57856"/>
        <dbReference type="ChEBI" id="CHEBI:59789"/>
        <dbReference type="ChEBI" id="CHEBI:73542"/>
        <dbReference type="ChEBI" id="CHEBI:74269"/>
        <dbReference type="EC" id="2.1.1.228"/>
    </reaction>
</comment>
<evidence type="ECO:0000313" key="13">
    <source>
        <dbReference type="Proteomes" id="UP000664169"/>
    </source>
</evidence>
<name>A0A8H3IP57_9LECA</name>
<feature type="binding site" evidence="10">
    <location>
        <begin position="268"/>
        <end position="269"/>
    </location>
    <ligand>
        <name>S-adenosyl-L-methionine</name>
        <dbReference type="ChEBI" id="CHEBI:59789"/>
    </ligand>
</feature>
<gene>
    <name evidence="10" type="primary">TRM5</name>
    <name evidence="12" type="ORF">GOMPHAMPRED_002518</name>
</gene>
<dbReference type="Pfam" id="PF02475">
    <property type="entry name" value="TRM5-TYW2_MTfase"/>
    <property type="match status" value="1"/>
</dbReference>
<dbReference type="SUPFAM" id="SSF53335">
    <property type="entry name" value="S-adenosyl-L-methionine-dependent methyltransferases"/>
    <property type="match status" value="1"/>
</dbReference>
<dbReference type="GO" id="GO:0052906">
    <property type="term" value="F:tRNA (guanine(37)-N1)-methyltransferase activity"/>
    <property type="evidence" value="ECO:0007669"/>
    <property type="project" value="UniProtKB-UniRule"/>
</dbReference>
<comment type="similarity">
    <text evidence="10">Belongs to the TRM5 / TYW2 family.</text>
</comment>
<dbReference type="HAMAP" id="MF_03152">
    <property type="entry name" value="TRM5"/>
    <property type="match status" value="1"/>
</dbReference>
<feature type="binding site" evidence="10">
    <location>
        <begin position="296"/>
        <end position="297"/>
    </location>
    <ligand>
        <name>S-adenosyl-L-methionine</name>
        <dbReference type="ChEBI" id="CHEBI:59789"/>
    </ligand>
</feature>
<keyword evidence="7 10" id="KW-0496">Mitochondrion</keyword>
<keyword evidence="8 10" id="KW-0539">Nucleus</keyword>
<comment type="similarity">
    <text evidence="1">Belongs to the class I-like SAM-binding methyltransferase superfamily. TRM5/TYW2 family.</text>
</comment>
<evidence type="ECO:0000256" key="10">
    <source>
        <dbReference type="HAMAP-Rule" id="MF_03152"/>
    </source>
</evidence>
<dbReference type="OrthoDB" id="408788at2759"/>
<organism evidence="12 13">
    <name type="scientific">Gomphillus americanus</name>
    <dbReference type="NCBI Taxonomy" id="1940652"/>
    <lineage>
        <taxon>Eukaryota</taxon>
        <taxon>Fungi</taxon>
        <taxon>Dikarya</taxon>
        <taxon>Ascomycota</taxon>
        <taxon>Pezizomycotina</taxon>
        <taxon>Lecanoromycetes</taxon>
        <taxon>OSLEUM clade</taxon>
        <taxon>Ostropomycetidae</taxon>
        <taxon>Ostropales</taxon>
        <taxon>Graphidaceae</taxon>
        <taxon>Gomphilloideae</taxon>
        <taxon>Gomphillus</taxon>
    </lineage>
</organism>
<dbReference type="GO" id="GO:0002939">
    <property type="term" value="P:tRNA N1-guanine methylation"/>
    <property type="evidence" value="ECO:0007669"/>
    <property type="project" value="TreeGrafter"/>
</dbReference>
<comment type="subunit">
    <text evidence="10">Monomer.</text>
</comment>
<accession>A0A8H3IP57</accession>
<dbReference type="PANTHER" id="PTHR23245:SF36">
    <property type="entry name" value="TRNA (GUANINE(37)-N1)-METHYLTRANSFERASE"/>
    <property type="match status" value="1"/>
</dbReference>
<keyword evidence="4 10" id="KW-0808">Transferase</keyword>
<dbReference type="GO" id="GO:0070901">
    <property type="term" value="P:mitochondrial tRNA methylation"/>
    <property type="evidence" value="ECO:0007669"/>
    <property type="project" value="TreeGrafter"/>
</dbReference>
<dbReference type="InterPro" id="IPR025792">
    <property type="entry name" value="tRNA_Gua_MeTrfase_euk"/>
</dbReference>
<evidence type="ECO:0000256" key="3">
    <source>
        <dbReference type="ARBA" id="ARBA00022603"/>
    </source>
</evidence>
<dbReference type="InterPro" id="IPR056743">
    <property type="entry name" value="TRM5-TYW2-like_MTfase"/>
</dbReference>
<keyword evidence="3 10" id="KW-0489">Methyltransferase</keyword>
<keyword evidence="6 10" id="KW-0819">tRNA processing</keyword>
<dbReference type="InterPro" id="IPR056744">
    <property type="entry name" value="TRM5/TYW2-like_N"/>
</dbReference>
<evidence type="ECO:0000256" key="6">
    <source>
        <dbReference type="ARBA" id="ARBA00022694"/>
    </source>
</evidence>
<dbReference type="EMBL" id="CAJPDQ010000018">
    <property type="protein sequence ID" value="CAF9922310.1"/>
    <property type="molecule type" value="Genomic_DNA"/>
</dbReference>
<dbReference type="GO" id="GO:0005634">
    <property type="term" value="C:nucleus"/>
    <property type="evidence" value="ECO:0007669"/>
    <property type="project" value="UniProtKB-SubCell"/>
</dbReference>
<dbReference type="Proteomes" id="UP000664169">
    <property type="component" value="Unassembled WGS sequence"/>
</dbReference>
<dbReference type="InterPro" id="IPR029063">
    <property type="entry name" value="SAM-dependent_MTases_sf"/>
</dbReference>